<gene>
    <name evidence="1" type="ORF">NCTC10719_01346</name>
</gene>
<dbReference type="Proteomes" id="UP000249986">
    <property type="component" value="Unassembled WGS sequence"/>
</dbReference>
<evidence type="ECO:0008006" key="3">
    <source>
        <dbReference type="Google" id="ProtNLM"/>
    </source>
</evidence>
<dbReference type="EMBL" id="UAWG01000008">
    <property type="protein sequence ID" value="SQB59803.1"/>
    <property type="molecule type" value="Genomic_DNA"/>
</dbReference>
<evidence type="ECO:0000313" key="2">
    <source>
        <dbReference type="Proteomes" id="UP000249986"/>
    </source>
</evidence>
<name>A0A2X2YA62_CLOPF</name>
<dbReference type="AlphaFoldDB" id="A0A2X2YA62"/>
<organism evidence="1 2">
    <name type="scientific">Clostridium perfringens</name>
    <dbReference type="NCBI Taxonomy" id="1502"/>
    <lineage>
        <taxon>Bacteria</taxon>
        <taxon>Bacillati</taxon>
        <taxon>Bacillota</taxon>
        <taxon>Clostridia</taxon>
        <taxon>Eubacteriales</taxon>
        <taxon>Clostridiaceae</taxon>
        <taxon>Clostridium</taxon>
    </lineage>
</organism>
<sequence length="132" mass="16048">MKYKNINVDEVLIEFQNCLKVIKDEDEAFDYFSNLIEDKLEDDAYIDFVSDDIIQIRFERETNKSTFKYVVDFYKKYIEYNKSITNYCDVKLVLELEDFLINENGKSYNSEEFTFDEIIRIIKYLKFEEINI</sequence>
<reference evidence="1 2" key="1">
    <citation type="submission" date="2018-06" db="EMBL/GenBank/DDBJ databases">
        <authorList>
            <consortium name="Pathogen Informatics"/>
            <person name="Doyle S."/>
        </authorList>
    </citation>
    <scope>NUCLEOTIDE SEQUENCE [LARGE SCALE GENOMIC DNA]</scope>
    <source>
        <strain evidence="1 2">NCTC10719</strain>
    </source>
</reference>
<accession>A0A2X2YA62</accession>
<proteinExistence type="predicted"/>
<dbReference type="RefSeq" id="WP_111926239.1">
    <property type="nucleotide sequence ID" value="NZ_JAALNH010000021.1"/>
</dbReference>
<protein>
    <recommendedName>
        <fullName evidence="3">CIR protein</fullName>
    </recommendedName>
</protein>
<evidence type="ECO:0000313" key="1">
    <source>
        <dbReference type="EMBL" id="SQB59803.1"/>
    </source>
</evidence>